<name>A0A6C0I947_9ZZZZ</name>
<evidence type="ECO:0000313" key="2">
    <source>
        <dbReference type="EMBL" id="QHT89120.1"/>
    </source>
</evidence>
<dbReference type="AlphaFoldDB" id="A0A6C0I947"/>
<reference evidence="2" key="1">
    <citation type="journal article" date="2020" name="Nature">
        <title>Giant virus diversity and host interactions through global metagenomics.</title>
        <authorList>
            <person name="Schulz F."/>
            <person name="Roux S."/>
            <person name="Paez-Espino D."/>
            <person name="Jungbluth S."/>
            <person name="Walsh D.A."/>
            <person name="Denef V.J."/>
            <person name="McMahon K.D."/>
            <person name="Konstantinidis K.T."/>
            <person name="Eloe-Fadrosh E.A."/>
            <person name="Kyrpides N.C."/>
            <person name="Woyke T."/>
        </authorList>
    </citation>
    <scope>NUCLEOTIDE SEQUENCE</scope>
    <source>
        <strain evidence="2">GVMAG-M-3300023184-53</strain>
    </source>
</reference>
<proteinExistence type="predicted"/>
<sequence>MEIALTLVGGLTLFTLLNKKESFEETYFDSESYYRQDVSPQESKEINQFSPSESNILPGVLENSFLDYYNLSGDRQSEQEFIKKNNLYNNNQINGIPIKEYYEKYTKDTLDRGEWFLNKNMPQGTRQYQEDSMIQQRMEIFTGLQQKRDRETLGKPNKTEINNLFTPQEKTTGYGYQYGNGTGPGLALTRQKELEDYKQSVKFKTNEMPFEKIQVGRGIALGTEVPAAGGFQQYTRIVPDNISNYSANQLPGRVAGGKWAVSNAPTSQQPVLKNRPNGYYSLCQRGPAAGKAVMTAELIRPDYDVILKNQNRTVINYGFGAPLQNLDSFLCSSN</sequence>
<organism evidence="2">
    <name type="scientific">viral metagenome</name>
    <dbReference type="NCBI Taxonomy" id="1070528"/>
    <lineage>
        <taxon>unclassified sequences</taxon>
        <taxon>metagenomes</taxon>
        <taxon>organismal metagenomes</taxon>
    </lineage>
</organism>
<accession>A0A6C0I947</accession>
<feature type="domain" description="DUF5899" evidence="1">
    <location>
        <begin position="205"/>
        <end position="312"/>
    </location>
</feature>
<dbReference type="Pfam" id="PF19251">
    <property type="entry name" value="DUF5899"/>
    <property type="match status" value="1"/>
</dbReference>
<protein>
    <recommendedName>
        <fullName evidence="1">DUF5899 domain-containing protein</fullName>
    </recommendedName>
</protein>
<evidence type="ECO:0000259" key="1">
    <source>
        <dbReference type="Pfam" id="PF19251"/>
    </source>
</evidence>
<dbReference type="InterPro" id="IPR045418">
    <property type="entry name" value="P2_DUF5899"/>
</dbReference>
<dbReference type="EMBL" id="MN740136">
    <property type="protein sequence ID" value="QHT89120.1"/>
    <property type="molecule type" value="Genomic_DNA"/>
</dbReference>